<dbReference type="InterPro" id="IPR006631">
    <property type="entry name" value="DM4_12"/>
</dbReference>
<organism evidence="3 4">
    <name type="scientific">Blomia tropicalis</name>
    <name type="common">Mite</name>
    <dbReference type="NCBI Taxonomy" id="40697"/>
    <lineage>
        <taxon>Eukaryota</taxon>
        <taxon>Metazoa</taxon>
        <taxon>Ecdysozoa</taxon>
        <taxon>Arthropoda</taxon>
        <taxon>Chelicerata</taxon>
        <taxon>Arachnida</taxon>
        <taxon>Acari</taxon>
        <taxon>Acariformes</taxon>
        <taxon>Sarcoptiformes</taxon>
        <taxon>Astigmata</taxon>
        <taxon>Glycyphagoidea</taxon>
        <taxon>Echimyopodidae</taxon>
        <taxon>Blomia</taxon>
    </lineage>
</organism>
<comment type="caution">
    <text evidence="3">The sequence shown here is derived from an EMBL/GenBank/DDBJ whole genome shotgun (WGS) entry which is preliminary data.</text>
</comment>
<feature type="chain" id="PRO_5040489532" evidence="2">
    <location>
        <begin position="20"/>
        <end position="188"/>
    </location>
</feature>
<dbReference type="PANTHER" id="PTHR21398">
    <property type="entry name" value="AGAP007094-PA"/>
    <property type="match status" value="1"/>
</dbReference>
<name>A0A9Q0MB30_BLOTA</name>
<protein>
    <submittedName>
        <fullName evidence="3">Uncharacterized protein</fullName>
    </submittedName>
</protein>
<evidence type="ECO:0000313" key="4">
    <source>
        <dbReference type="Proteomes" id="UP001142055"/>
    </source>
</evidence>
<sequence>MKSFHLYSILCYTLLMFNGYRLQQAPAQPYQRLIMPSSGSKLTVSPGLTFPSLQLNTIDSGFTMKMPITLQFPSMTDMTQSFIMQIANMPIYNSFPAIPRNHKQQSNLSDTNEATTSTSTTTTSATITKSRTIHARINSRARFYETIEKAHKTLGKSCLLRTICEVAEVPFIASSTGFLGEIFDMLLT</sequence>
<proteinExistence type="predicted"/>
<evidence type="ECO:0000313" key="3">
    <source>
        <dbReference type="EMBL" id="KAJ6220907.1"/>
    </source>
</evidence>
<dbReference type="Proteomes" id="UP001142055">
    <property type="component" value="Chromosome 2"/>
</dbReference>
<dbReference type="AlphaFoldDB" id="A0A9Q0MB30"/>
<gene>
    <name evidence="3" type="ORF">RDWZM_006719</name>
</gene>
<keyword evidence="2" id="KW-0732">Signal</keyword>
<feature type="signal peptide" evidence="2">
    <location>
        <begin position="1"/>
        <end position="19"/>
    </location>
</feature>
<feature type="region of interest" description="Disordered" evidence="1">
    <location>
        <begin position="102"/>
        <end position="128"/>
    </location>
</feature>
<feature type="compositionally biased region" description="Polar residues" evidence="1">
    <location>
        <begin position="104"/>
        <end position="114"/>
    </location>
</feature>
<reference evidence="3" key="1">
    <citation type="submission" date="2022-12" db="EMBL/GenBank/DDBJ databases">
        <title>Genome assemblies of Blomia tropicalis.</title>
        <authorList>
            <person name="Cui Y."/>
        </authorList>
    </citation>
    <scope>NUCLEOTIDE SEQUENCE</scope>
    <source>
        <tissue evidence="3">Adult mites</tissue>
    </source>
</reference>
<feature type="compositionally biased region" description="Low complexity" evidence="1">
    <location>
        <begin position="115"/>
        <end position="128"/>
    </location>
</feature>
<keyword evidence="4" id="KW-1185">Reference proteome</keyword>
<dbReference type="Pfam" id="PF07841">
    <property type="entry name" value="DM4_12"/>
    <property type="match status" value="1"/>
</dbReference>
<evidence type="ECO:0000256" key="2">
    <source>
        <dbReference type="SAM" id="SignalP"/>
    </source>
</evidence>
<evidence type="ECO:0000256" key="1">
    <source>
        <dbReference type="SAM" id="MobiDB-lite"/>
    </source>
</evidence>
<accession>A0A9Q0MB30</accession>
<dbReference type="PANTHER" id="PTHR21398:SF6">
    <property type="entry name" value="AGAP007094-PA"/>
    <property type="match status" value="1"/>
</dbReference>
<dbReference type="EMBL" id="JAPWDV010000002">
    <property type="protein sequence ID" value="KAJ6220907.1"/>
    <property type="molecule type" value="Genomic_DNA"/>
</dbReference>